<evidence type="ECO:0000259" key="11">
    <source>
        <dbReference type="PROSITE" id="PS51918"/>
    </source>
</evidence>
<dbReference type="PANTHER" id="PTHR43020">
    <property type="entry name" value="CDK5 REGULATORY SUBUNIT-ASSOCIATED PROTEIN 1"/>
    <property type="match status" value="1"/>
</dbReference>
<evidence type="ECO:0000313" key="13">
    <source>
        <dbReference type="Proteomes" id="UP000824090"/>
    </source>
</evidence>
<protein>
    <submittedName>
        <fullName evidence="12">tRNA (N(6)-L-threonylcarbamoyladenosine(37)-C(2))-methylthiotransferase MtaB</fullName>
    </submittedName>
</protein>
<dbReference type="NCBIfam" id="TIGR01579">
    <property type="entry name" value="MiaB-like-C"/>
    <property type="match status" value="1"/>
</dbReference>
<evidence type="ECO:0000256" key="3">
    <source>
        <dbReference type="ARBA" id="ARBA00022490"/>
    </source>
</evidence>
<dbReference type="PROSITE" id="PS51918">
    <property type="entry name" value="RADICAL_SAM"/>
    <property type="match status" value="1"/>
</dbReference>
<dbReference type="AlphaFoldDB" id="A0A9D1L5K4"/>
<keyword evidence="9" id="KW-0411">Iron-sulfur</keyword>
<organism evidence="12 13">
    <name type="scientific">Candidatus Allocopromorpha excrementigallinarum</name>
    <dbReference type="NCBI Taxonomy" id="2840742"/>
    <lineage>
        <taxon>Bacteria</taxon>
        <taxon>Bacillati</taxon>
        <taxon>Bacillota</taxon>
        <taxon>Clostridia</taxon>
        <taxon>Eubacteriales</taxon>
        <taxon>Eubacteriaceae</taxon>
        <taxon>Eubacteriaceae incertae sedis</taxon>
        <taxon>Candidatus Allocopromorpha</taxon>
    </lineage>
</organism>
<accession>A0A9D1L5K4</accession>
<dbReference type="InterPro" id="IPR058240">
    <property type="entry name" value="rSAM_sf"/>
</dbReference>
<evidence type="ECO:0000256" key="2">
    <source>
        <dbReference type="ARBA" id="ARBA00022485"/>
    </source>
</evidence>
<dbReference type="Pfam" id="PF04055">
    <property type="entry name" value="Radical_SAM"/>
    <property type="match status" value="1"/>
</dbReference>
<dbReference type="InterPro" id="IPR023404">
    <property type="entry name" value="rSAM_horseshoe"/>
</dbReference>
<keyword evidence="6" id="KW-0819">tRNA processing</keyword>
<dbReference type="SFLD" id="SFLDG01082">
    <property type="entry name" value="B12-binding_domain_containing"/>
    <property type="match status" value="1"/>
</dbReference>
<keyword evidence="7" id="KW-0479">Metal-binding</keyword>
<dbReference type="Gene3D" id="3.80.30.20">
    <property type="entry name" value="tm_1862 like domain"/>
    <property type="match status" value="1"/>
</dbReference>
<dbReference type="GO" id="GO:0046872">
    <property type="term" value="F:metal ion binding"/>
    <property type="evidence" value="ECO:0007669"/>
    <property type="project" value="UniProtKB-KW"/>
</dbReference>
<evidence type="ECO:0000256" key="8">
    <source>
        <dbReference type="ARBA" id="ARBA00023004"/>
    </source>
</evidence>
<feature type="domain" description="Radical SAM core" evidence="11">
    <location>
        <begin position="139"/>
        <end position="384"/>
    </location>
</feature>
<dbReference type="InterPro" id="IPR038135">
    <property type="entry name" value="Methylthiotransferase_N_sf"/>
</dbReference>
<evidence type="ECO:0000256" key="6">
    <source>
        <dbReference type="ARBA" id="ARBA00022694"/>
    </source>
</evidence>
<dbReference type="InterPro" id="IPR005839">
    <property type="entry name" value="Methylthiotransferase"/>
</dbReference>
<dbReference type="InterPro" id="IPR006638">
    <property type="entry name" value="Elp3/MiaA/NifB-like_rSAM"/>
</dbReference>
<dbReference type="GO" id="GO:0035597">
    <property type="term" value="F:tRNA-2-methylthio-N(6)-dimethylallyladenosine(37) synthase activity"/>
    <property type="evidence" value="ECO:0007669"/>
    <property type="project" value="TreeGrafter"/>
</dbReference>
<sequence length="459" mass="52501">MKVAFHTLGCKVNQYETEAMAEMFRDRGYTVVDEREFADVYVINTCTVTAVADRKSRQYIRRMKKVNPGAVVAVTGCYAQVEPEEIASMEEVDVVTGTNEKASLVSYIEEYMEDRKRSIHVRSYEELSPYEETGIVTSAENRTRAYIKIQEGCDRFCSYCVIPYARGAARSRSLKDIEEEAKKLLSMGYKELVLTGINTALYDMESMSLWKAAAGEEKNMPSEPFGVEKVIEAVNRLPGDFRIRLSSLEPAVVNGEYVKRLFKYDRLCRHLHLSAQSGSDRVLAAMNRPYSRKQYMEIVKTLRDFDPLYGISTDIIVGFPGEREADFEESRSLVEESVFCRTHIFKYSKRPFTDAAKLPGHVAPQVKNRRSDSLHKTGYETAERFFRMNEGRVERVLFEEYFEREKILTGHTGNYIRVYISCESPQKGRALCGTFADVRLISPERDGMRGKGIFGEKSI</sequence>
<dbReference type="SFLD" id="SFLDS00029">
    <property type="entry name" value="Radical_SAM"/>
    <property type="match status" value="1"/>
</dbReference>
<keyword evidence="3" id="KW-0963">Cytoplasm</keyword>
<gene>
    <name evidence="12" type="primary">mtaB</name>
    <name evidence="12" type="ORF">IAC50_00660</name>
</gene>
<dbReference type="GO" id="GO:0005829">
    <property type="term" value="C:cytosol"/>
    <property type="evidence" value="ECO:0007669"/>
    <property type="project" value="TreeGrafter"/>
</dbReference>
<comment type="cofactor">
    <cofactor evidence="1">
        <name>[4Fe-4S] cluster</name>
        <dbReference type="ChEBI" id="CHEBI:49883"/>
    </cofactor>
</comment>
<name>A0A9D1L5K4_9FIRM</name>
<dbReference type="GO" id="GO:0051539">
    <property type="term" value="F:4 iron, 4 sulfur cluster binding"/>
    <property type="evidence" value="ECO:0007669"/>
    <property type="project" value="UniProtKB-KW"/>
</dbReference>
<evidence type="ECO:0000313" key="12">
    <source>
        <dbReference type="EMBL" id="HIU24995.1"/>
    </source>
</evidence>
<evidence type="ECO:0000256" key="9">
    <source>
        <dbReference type="ARBA" id="ARBA00023014"/>
    </source>
</evidence>
<dbReference type="InterPro" id="IPR020612">
    <property type="entry name" value="Methylthiotransferase_CS"/>
</dbReference>
<dbReference type="Proteomes" id="UP000824090">
    <property type="component" value="Unassembled WGS sequence"/>
</dbReference>
<evidence type="ECO:0000256" key="5">
    <source>
        <dbReference type="ARBA" id="ARBA00022691"/>
    </source>
</evidence>
<dbReference type="Pfam" id="PF00919">
    <property type="entry name" value="UPF0004"/>
    <property type="match status" value="1"/>
</dbReference>
<dbReference type="Gene3D" id="3.40.50.12160">
    <property type="entry name" value="Methylthiotransferase, N-terminal domain"/>
    <property type="match status" value="1"/>
</dbReference>
<evidence type="ECO:0000256" key="4">
    <source>
        <dbReference type="ARBA" id="ARBA00022679"/>
    </source>
</evidence>
<proteinExistence type="predicted"/>
<evidence type="ECO:0000256" key="7">
    <source>
        <dbReference type="ARBA" id="ARBA00022723"/>
    </source>
</evidence>
<dbReference type="EMBL" id="DVMP01000014">
    <property type="protein sequence ID" value="HIU24995.1"/>
    <property type="molecule type" value="Genomic_DNA"/>
</dbReference>
<dbReference type="CDD" id="cd01335">
    <property type="entry name" value="Radical_SAM"/>
    <property type="match status" value="1"/>
</dbReference>
<dbReference type="PROSITE" id="PS51449">
    <property type="entry name" value="MTTASE_N"/>
    <property type="match status" value="1"/>
</dbReference>
<evidence type="ECO:0000256" key="1">
    <source>
        <dbReference type="ARBA" id="ARBA00001966"/>
    </source>
</evidence>
<dbReference type="SMART" id="SM00729">
    <property type="entry name" value="Elp3"/>
    <property type="match status" value="1"/>
</dbReference>
<reference evidence="12" key="1">
    <citation type="submission" date="2020-10" db="EMBL/GenBank/DDBJ databases">
        <authorList>
            <person name="Gilroy R."/>
        </authorList>
    </citation>
    <scope>NUCLEOTIDE SEQUENCE</scope>
    <source>
        <strain evidence="12">ChiHcec3-6078</strain>
    </source>
</reference>
<keyword evidence="8" id="KW-0408">Iron</keyword>
<dbReference type="PANTHER" id="PTHR43020:SF2">
    <property type="entry name" value="MITOCHONDRIAL TRNA METHYLTHIOTRANSFERASE CDK5RAP1"/>
    <property type="match status" value="1"/>
</dbReference>
<evidence type="ECO:0000259" key="10">
    <source>
        <dbReference type="PROSITE" id="PS51449"/>
    </source>
</evidence>
<dbReference type="FunFam" id="3.40.50.12160:FF:000004">
    <property type="entry name" value="Threonylcarbamoyladenosine tRNA methylthiotransferase MtaB"/>
    <property type="match status" value="1"/>
</dbReference>
<dbReference type="SFLD" id="SFLDG01061">
    <property type="entry name" value="methylthiotransferase"/>
    <property type="match status" value="1"/>
</dbReference>
<dbReference type="InterPro" id="IPR013848">
    <property type="entry name" value="Methylthiotransferase_N"/>
</dbReference>
<keyword evidence="5" id="KW-0949">S-adenosyl-L-methionine</keyword>
<feature type="domain" description="MTTase N-terminal" evidence="10">
    <location>
        <begin position="1"/>
        <end position="113"/>
    </location>
</feature>
<dbReference type="SUPFAM" id="SSF102114">
    <property type="entry name" value="Radical SAM enzymes"/>
    <property type="match status" value="1"/>
</dbReference>
<dbReference type="InterPro" id="IPR006467">
    <property type="entry name" value="MiaB-like_bact"/>
</dbReference>
<dbReference type="InterPro" id="IPR007197">
    <property type="entry name" value="rSAM"/>
</dbReference>
<keyword evidence="2" id="KW-0004">4Fe-4S</keyword>
<comment type="caution">
    <text evidence="12">The sequence shown here is derived from an EMBL/GenBank/DDBJ whole genome shotgun (WGS) entry which is preliminary data.</text>
</comment>
<keyword evidence="4" id="KW-0808">Transferase</keyword>
<dbReference type="PROSITE" id="PS01278">
    <property type="entry name" value="MTTASE_RADICAL"/>
    <property type="match status" value="1"/>
</dbReference>
<dbReference type="NCBIfam" id="TIGR00089">
    <property type="entry name" value="MiaB/RimO family radical SAM methylthiotransferase"/>
    <property type="match status" value="1"/>
</dbReference>
<reference evidence="12" key="2">
    <citation type="journal article" date="2021" name="PeerJ">
        <title>Extensive microbial diversity within the chicken gut microbiome revealed by metagenomics and culture.</title>
        <authorList>
            <person name="Gilroy R."/>
            <person name="Ravi A."/>
            <person name="Getino M."/>
            <person name="Pursley I."/>
            <person name="Horton D.L."/>
            <person name="Alikhan N.F."/>
            <person name="Baker D."/>
            <person name="Gharbi K."/>
            <person name="Hall N."/>
            <person name="Watson M."/>
            <person name="Adriaenssens E.M."/>
            <person name="Foster-Nyarko E."/>
            <person name="Jarju S."/>
            <person name="Secka A."/>
            <person name="Antonio M."/>
            <person name="Oren A."/>
            <person name="Chaudhuri R.R."/>
            <person name="La Ragione R."/>
            <person name="Hildebrand F."/>
            <person name="Pallen M.J."/>
        </authorList>
    </citation>
    <scope>NUCLEOTIDE SEQUENCE</scope>
    <source>
        <strain evidence="12">ChiHcec3-6078</strain>
    </source>
</reference>